<dbReference type="AlphaFoldDB" id="A0A2N5V8R1"/>
<evidence type="ECO:0000313" key="1">
    <source>
        <dbReference type="EMBL" id="PLW46348.1"/>
    </source>
</evidence>
<keyword evidence="2" id="KW-1185">Reference proteome</keyword>
<comment type="caution">
    <text evidence="1">The sequence shown here is derived from an EMBL/GenBank/DDBJ whole genome shotgun (WGS) entry which is preliminary data.</text>
</comment>
<dbReference type="EMBL" id="PGCJ01000120">
    <property type="protein sequence ID" value="PLW46348.1"/>
    <property type="molecule type" value="Genomic_DNA"/>
</dbReference>
<sequence length="581" mass="61194">MPWLSLGATTRPAASAITNLLSRRVVIDIDSAERAQKLLNLQPRMGPFVKESWRTGHKSLGLAPFLVVKLVTNEQITTTTTTTILAPLPSNMRVSCVFVFVAVMLAQQASSTPVIGLPALPLLDGKGRLVDGLANTLGPVPILGPLVSDLLQSKSGGGLLSTLDVTGKNGLINDHGFASDLGRSLFDRRGEIPIAGPIFDEIPGVSQLESLLPLDAFSGINDFIESLPGMSNIESLEQAIPLPNLSKRDLDVKALVSNILAQVPGGQQIESMIPLDAILKAIPSMSQVQSVGPQVEALIPQAEAMLPQVEAMIPQVEGIKSFVLSLAKRDTSAVSAVSGLNQILAVLPQVEAMLPSVEAMAPLVAAGVPMVNSMLTQVEIMAKSFAASNHLGKRASAVPSFSGMSQLMAILPQAEAIIPQVEAMIPQIVAGIPLLQTMLPQVETMAKNFAASSHLSKRSSAGSSLSGISQLMVLLPQVEAVIPQVEAMVPQIVAGIPLIQAMLPQVETMAKNFAASSHLGKRSSAFPSFSGMNQLMALLPQLEAILPQAEAMVPQVIAGIPLLQSMLPHVENMAKTFSAHQ</sequence>
<dbReference type="Proteomes" id="UP000235388">
    <property type="component" value="Unassembled WGS sequence"/>
</dbReference>
<reference evidence="1 2" key="1">
    <citation type="submission" date="2017-11" db="EMBL/GenBank/DDBJ databases">
        <title>De novo assembly and phasing of dikaryotic genomes from two isolates of Puccinia coronata f. sp. avenae, the causal agent of oat crown rust.</title>
        <authorList>
            <person name="Miller M.E."/>
            <person name="Zhang Y."/>
            <person name="Omidvar V."/>
            <person name="Sperschneider J."/>
            <person name="Schwessinger B."/>
            <person name="Raley C."/>
            <person name="Palmer J.M."/>
            <person name="Garnica D."/>
            <person name="Upadhyaya N."/>
            <person name="Rathjen J."/>
            <person name="Taylor J.M."/>
            <person name="Park R.F."/>
            <person name="Dodds P.N."/>
            <person name="Hirsch C.D."/>
            <person name="Kianian S.F."/>
            <person name="Figueroa M."/>
        </authorList>
    </citation>
    <scope>NUCLEOTIDE SEQUENCE [LARGE SCALE GENOMIC DNA]</scope>
    <source>
        <strain evidence="1">12NC29</strain>
    </source>
</reference>
<accession>A0A2N5V8R1</accession>
<dbReference type="STRING" id="200324.A0A2N5V8R1"/>
<evidence type="ECO:0000313" key="2">
    <source>
        <dbReference type="Proteomes" id="UP000235388"/>
    </source>
</evidence>
<dbReference type="OrthoDB" id="2507767at2759"/>
<name>A0A2N5V8R1_9BASI</name>
<gene>
    <name evidence="1" type="ORF">PCANC_11228</name>
</gene>
<proteinExistence type="predicted"/>
<protein>
    <submittedName>
        <fullName evidence="1">Uncharacterized protein</fullName>
    </submittedName>
</protein>
<organism evidence="1 2">
    <name type="scientific">Puccinia coronata f. sp. avenae</name>
    <dbReference type="NCBI Taxonomy" id="200324"/>
    <lineage>
        <taxon>Eukaryota</taxon>
        <taxon>Fungi</taxon>
        <taxon>Dikarya</taxon>
        <taxon>Basidiomycota</taxon>
        <taxon>Pucciniomycotina</taxon>
        <taxon>Pucciniomycetes</taxon>
        <taxon>Pucciniales</taxon>
        <taxon>Pucciniaceae</taxon>
        <taxon>Puccinia</taxon>
    </lineage>
</organism>